<name>A0A2J7TEG5_METSI</name>
<sequence length="242" mass="26368">MPSPDPSNPVAFFTALRRGFSERLTRPRVREVVVDRLLEDCFAALDQSCGDVSGLACRRGCATCCAVRVVATAPEILLIARAIKSQRRKTAEDFGRRIAAATRATRQIDELKRMALAAPCPFVGENICLVYAIRPLACRSHVSFNEAACLDALAGLPVEIPVSSIHLTARSLIQNALQAALRDTGYGWGVYELNQGLRIALKDHSAERAWLDGRDVFRSAQINDVSEQEMAQAFDAIKALGG</sequence>
<dbReference type="InterPro" id="IPR005358">
    <property type="entry name" value="Puta_zinc/iron-chelating_dom"/>
</dbReference>
<protein>
    <submittedName>
        <fullName evidence="1">Zinc/iron-chelating domain-containing protein</fullName>
    </submittedName>
</protein>
<dbReference type="OrthoDB" id="259086at2"/>
<comment type="caution">
    <text evidence="1">The sequence shown here is derived from an EMBL/GenBank/DDBJ whole genome shotgun (WGS) entry which is preliminary data.</text>
</comment>
<gene>
    <name evidence="1" type="ORF">CR492_15210</name>
</gene>
<dbReference type="EMBL" id="PDZR01000019">
    <property type="protein sequence ID" value="PNG25149.1"/>
    <property type="molecule type" value="Genomic_DNA"/>
</dbReference>
<evidence type="ECO:0000313" key="2">
    <source>
        <dbReference type="Proteomes" id="UP000236286"/>
    </source>
</evidence>
<proteinExistence type="predicted"/>
<dbReference type="Proteomes" id="UP000236286">
    <property type="component" value="Unassembled WGS sequence"/>
</dbReference>
<organism evidence="1 2">
    <name type="scientific">Methylocella silvestris</name>
    <dbReference type="NCBI Taxonomy" id="199596"/>
    <lineage>
        <taxon>Bacteria</taxon>
        <taxon>Pseudomonadati</taxon>
        <taxon>Pseudomonadota</taxon>
        <taxon>Alphaproteobacteria</taxon>
        <taxon>Hyphomicrobiales</taxon>
        <taxon>Beijerinckiaceae</taxon>
        <taxon>Methylocella</taxon>
    </lineage>
</organism>
<dbReference type="AlphaFoldDB" id="A0A2J7TEG5"/>
<dbReference type="RefSeq" id="WP_102844576.1">
    <property type="nucleotide sequence ID" value="NZ_PDZR01000019.1"/>
</dbReference>
<evidence type="ECO:0000313" key="1">
    <source>
        <dbReference type="EMBL" id="PNG25149.1"/>
    </source>
</evidence>
<accession>A0A2J7TEG5</accession>
<dbReference type="Pfam" id="PF03692">
    <property type="entry name" value="CxxCxxCC"/>
    <property type="match status" value="1"/>
</dbReference>
<reference evidence="1 2" key="1">
    <citation type="submission" date="2017-10" db="EMBL/GenBank/DDBJ databases">
        <title>Genome announcement of Methylocella silvestris TVC from permafrost.</title>
        <authorList>
            <person name="Wang J."/>
            <person name="Geng K."/>
            <person name="Ul-Haque F."/>
            <person name="Crombie A.T."/>
            <person name="Street L.E."/>
            <person name="Wookey P.A."/>
            <person name="Murrell J.C."/>
            <person name="Pratscher J."/>
        </authorList>
    </citation>
    <scope>NUCLEOTIDE SEQUENCE [LARGE SCALE GENOMIC DNA]</scope>
    <source>
        <strain evidence="1 2">TVC</strain>
    </source>
</reference>